<dbReference type="Proteomes" id="UP000325579">
    <property type="component" value="Unassembled WGS sequence"/>
</dbReference>
<protein>
    <recommendedName>
        <fullName evidence="4">Secreted protein</fullName>
    </recommendedName>
</protein>
<evidence type="ECO:0000313" key="3">
    <source>
        <dbReference type="Proteomes" id="UP000325579"/>
    </source>
</evidence>
<dbReference type="GeneID" id="43666469"/>
<dbReference type="EMBL" id="ML736764">
    <property type="protein sequence ID" value="KAE8404931.1"/>
    <property type="molecule type" value="Genomic_DNA"/>
</dbReference>
<keyword evidence="1" id="KW-0732">Signal</keyword>
<dbReference type="RefSeq" id="XP_031942250.1">
    <property type="nucleotide sequence ID" value="XM_032081778.1"/>
</dbReference>
<name>A0A5N7DET7_9EURO</name>
<accession>A0A5N7DET7</accession>
<evidence type="ECO:0008006" key="4">
    <source>
        <dbReference type="Google" id="ProtNLM"/>
    </source>
</evidence>
<sequence>MWLFSLLTYAGVATALTCTIIGPGSGNCRSCPADVCDIKRKFNTGSKQDFKCVWPDGGPVSGRK</sequence>
<proteinExistence type="predicted"/>
<feature type="chain" id="PRO_5024851284" description="Secreted protein" evidence="1">
    <location>
        <begin position="16"/>
        <end position="64"/>
    </location>
</feature>
<dbReference type="AlphaFoldDB" id="A0A5N7DET7"/>
<evidence type="ECO:0000313" key="2">
    <source>
        <dbReference type="EMBL" id="KAE8404931.1"/>
    </source>
</evidence>
<feature type="signal peptide" evidence="1">
    <location>
        <begin position="1"/>
        <end position="15"/>
    </location>
</feature>
<keyword evidence="3" id="KW-1185">Reference proteome</keyword>
<dbReference type="OrthoDB" id="4377849at2759"/>
<reference evidence="2 3" key="1">
    <citation type="submission" date="2019-04" db="EMBL/GenBank/DDBJ databases">
        <authorList>
            <consortium name="DOE Joint Genome Institute"/>
            <person name="Mondo S."/>
            <person name="Kjaerbolling I."/>
            <person name="Vesth T."/>
            <person name="Frisvad J.C."/>
            <person name="Nybo J.L."/>
            <person name="Theobald S."/>
            <person name="Kildgaard S."/>
            <person name="Isbrandt T."/>
            <person name="Kuo A."/>
            <person name="Sato A."/>
            <person name="Lyhne E.K."/>
            <person name="Kogle M.E."/>
            <person name="Wiebenga A."/>
            <person name="Kun R.S."/>
            <person name="Lubbers R.J."/>
            <person name="Makela M.R."/>
            <person name="Barry K."/>
            <person name="Chovatia M."/>
            <person name="Clum A."/>
            <person name="Daum C."/>
            <person name="Haridas S."/>
            <person name="He G."/>
            <person name="LaButti K."/>
            <person name="Lipzen A."/>
            <person name="Riley R."/>
            <person name="Salamov A."/>
            <person name="Simmons B.A."/>
            <person name="Magnuson J.K."/>
            <person name="Henrissat B."/>
            <person name="Mortensen U.H."/>
            <person name="Larsen T.O."/>
            <person name="Devries R.P."/>
            <person name="Grigoriev I.V."/>
            <person name="Machida M."/>
            <person name="Baker S.E."/>
            <person name="Andersen M.R."/>
            <person name="Cantor M.N."/>
            <person name="Hua S.X."/>
        </authorList>
    </citation>
    <scope>NUCLEOTIDE SEQUENCE [LARGE SCALE GENOMIC DNA]</scope>
    <source>
        <strain evidence="2 3">CBS 119388</strain>
    </source>
</reference>
<gene>
    <name evidence="2" type="ORF">BDV37DRAFT_246601</name>
</gene>
<evidence type="ECO:0000256" key="1">
    <source>
        <dbReference type="SAM" id="SignalP"/>
    </source>
</evidence>
<organism evidence="2 3">
    <name type="scientific">Aspergillus pseudonomiae</name>
    <dbReference type="NCBI Taxonomy" id="1506151"/>
    <lineage>
        <taxon>Eukaryota</taxon>
        <taxon>Fungi</taxon>
        <taxon>Dikarya</taxon>
        <taxon>Ascomycota</taxon>
        <taxon>Pezizomycotina</taxon>
        <taxon>Eurotiomycetes</taxon>
        <taxon>Eurotiomycetidae</taxon>
        <taxon>Eurotiales</taxon>
        <taxon>Aspergillaceae</taxon>
        <taxon>Aspergillus</taxon>
        <taxon>Aspergillus subgen. Circumdati</taxon>
    </lineage>
</organism>